<dbReference type="EMBL" id="CP097218">
    <property type="protein sequence ID" value="UQN30036.1"/>
    <property type="molecule type" value="Genomic_DNA"/>
</dbReference>
<gene>
    <name evidence="4" type="ORF">M4486_01425</name>
</gene>
<protein>
    <submittedName>
        <fullName evidence="4">Biotin--[acetyl-CoA-carboxylase] ligase</fullName>
    </submittedName>
</protein>
<dbReference type="Pfam" id="PF03099">
    <property type="entry name" value="BPL_LplA_LipB"/>
    <property type="match status" value="1"/>
</dbReference>
<sequence length="318" mass="32194">MASSESTTRGGRAPALHVLAHTSSTQDAARDLLRSGVEPPFAVLTRDQRSGRGRLGRPWSTPPGGGLALTLVRASGIGPGMRSWYPLVTGLGALEALRGATGAGGGIGLKWPNDLLTADARKLGGILLEGDGPGHVLVGIGVNLAGPVELADASALPPAWLWGEDGIASADPGPVASARDAAARALAAAIAEGVERELALLDAHEGDAMASGQRERYGMACLTLGREVRFDDLSATSVPGSRAPAAHMPDGGATARALRLDADGRLVLGLPEGAERVVSVGDVRHLRTLDGDPPPAPPGATAATSAPASPDDIQETHP</sequence>
<feature type="domain" description="BPL/LPL catalytic" evidence="3">
    <location>
        <begin position="10"/>
        <end position="202"/>
    </location>
</feature>
<dbReference type="InterPro" id="IPR004143">
    <property type="entry name" value="BPL_LPL_catalytic"/>
</dbReference>
<dbReference type="InterPro" id="IPR004408">
    <property type="entry name" value="Biotin_CoA_COase_ligase"/>
</dbReference>
<dbReference type="PANTHER" id="PTHR12835:SF5">
    <property type="entry name" value="BIOTIN--PROTEIN LIGASE"/>
    <property type="match status" value="1"/>
</dbReference>
<proteinExistence type="predicted"/>
<dbReference type="RefSeq" id="WP_249479211.1">
    <property type="nucleotide sequence ID" value="NZ_CP097218.1"/>
</dbReference>
<feature type="compositionally biased region" description="Low complexity" evidence="2">
    <location>
        <begin position="299"/>
        <end position="311"/>
    </location>
</feature>
<evidence type="ECO:0000256" key="2">
    <source>
        <dbReference type="SAM" id="MobiDB-lite"/>
    </source>
</evidence>
<accession>A0ABY4N650</accession>
<dbReference type="CDD" id="cd16442">
    <property type="entry name" value="BPL"/>
    <property type="match status" value="1"/>
</dbReference>
<dbReference type="Gene3D" id="3.30.930.10">
    <property type="entry name" value="Bira Bifunctional Protein, Domain 2"/>
    <property type="match status" value="1"/>
</dbReference>
<reference evidence="4" key="1">
    <citation type="submission" date="2022-05" db="EMBL/GenBank/DDBJ databases">
        <title>Genomic analysis of Brachybacterium sp. CBA3104.</title>
        <authorList>
            <person name="Roh S.W."/>
            <person name="Kim Y.B."/>
            <person name="Kim Y."/>
        </authorList>
    </citation>
    <scope>NUCLEOTIDE SEQUENCE</scope>
    <source>
        <strain evidence="4">CBA3104</strain>
    </source>
</reference>
<evidence type="ECO:0000313" key="4">
    <source>
        <dbReference type="EMBL" id="UQN30036.1"/>
    </source>
</evidence>
<dbReference type="Proteomes" id="UP001055868">
    <property type="component" value="Chromosome"/>
</dbReference>
<dbReference type="PANTHER" id="PTHR12835">
    <property type="entry name" value="BIOTIN PROTEIN LIGASE"/>
    <property type="match status" value="1"/>
</dbReference>
<evidence type="ECO:0000259" key="3">
    <source>
        <dbReference type="PROSITE" id="PS51733"/>
    </source>
</evidence>
<organism evidence="4 5">
    <name type="scientific">Brachybacterium kimchii</name>
    <dbReference type="NCBI Taxonomy" id="2942909"/>
    <lineage>
        <taxon>Bacteria</taxon>
        <taxon>Bacillati</taxon>
        <taxon>Actinomycetota</taxon>
        <taxon>Actinomycetes</taxon>
        <taxon>Micrococcales</taxon>
        <taxon>Dermabacteraceae</taxon>
        <taxon>Brachybacterium</taxon>
    </lineage>
</organism>
<dbReference type="PROSITE" id="PS51733">
    <property type="entry name" value="BPL_LPL_CATALYTIC"/>
    <property type="match status" value="1"/>
</dbReference>
<dbReference type="Gene3D" id="2.30.30.100">
    <property type="match status" value="1"/>
</dbReference>
<feature type="region of interest" description="Disordered" evidence="2">
    <location>
        <begin position="285"/>
        <end position="318"/>
    </location>
</feature>
<dbReference type="SUPFAM" id="SSF55681">
    <property type="entry name" value="Class II aaRS and biotin synthetases"/>
    <property type="match status" value="1"/>
</dbReference>
<evidence type="ECO:0000313" key="5">
    <source>
        <dbReference type="Proteomes" id="UP001055868"/>
    </source>
</evidence>
<dbReference type="InterPro" id="IPR045864">
    <property type="entry name" value="aa-tRNA-synth_II/BPL/LPL"/>
</dbReference>
<name>A0ABY4N650_9MICO</name>
<evidence type="ECO:0000256" key="1">
    <source>
        <dbReference type="ARBA" id="ARBA00022598"/>
    </source>
</evidence>
<keyword evidence="5" id="KW-1185">Reference proteome</keyword>
<dbReference type="GO" id="GO:0016874">
    <property type="term" value="F:ligase activity"/>
    <property type="evidence" value="ECO:0007669"/>
    <property type="project" value="UniProtKB-KW"/>
</dbReference>
<keyword evidence="1 4" id="KW-0436">Ligase</keyword>